<feature type="transmembrane region" description="Helical" evidence="8">
    <location>
        <begin position="547"/>
        <end position="568"/>
    </location>
</feature>
<evidence type="ECO:0000313" key="12">
    <source>
        <dbReference type="Proteomes" id="UP000293296"/>
    </source>
</evidence>
<keyword evidence="12" id="KW-1185">Reference proteome</keyword>
<feature type="transmembrane region" description="Helical" evidence="8">
    <location>
        <begin position="315"/>
        <end position="343"/>
    </location>
</feature>
<keyword evidence="4 8" id="KW-0812">Transmembrane</keyword>
<dbReference type="InterPro" id="IPR049278">
    <property type="entry name" value="MS_channel_C"/>
</dbReference>
<feature type="transmembrane region" description="Helical" evidence="8">
    <location>
        <begin position="253"/>
        <end position="275"/>
    </location>
</feature>
<dbReference type="InterPro" id="IPR052702">
    <property type="entry name" value="MscS-like_channel"/>
</dbReference>
<sequence length="787" mass="86534">MGRRVWKNAGIRAAFGVIGLLLTTLLWQAAWASATDEEQLWRSIADGLSQNVVLKRQELDRLHRDLPGIKNALGTDLSQVSSRLDQLLLLRGVAGDTPWASRTLLMELAELDKAVNVARGPLEDIRDALARTKQEYATLRQIRTQNASREYADLINEELAGPGREFKELKHAVDAVKEDVDAALAQADALTADIAAARNDETDRFIAVFGQTYLQSAGSLLHPANVMGLLDDVVEWADASPRFWGPILRFTPWGTFFLLGTVYAGLAFWAVRFLALRRSETWPSRRAGLACLAVGLGFFLARHSLLYVGNQFTSLVWVVFLAYGLYRLSGGGSVLAVLFGCFLAGVSLDIFNLPASAACAVWPVVSGLGVWRLTRGLGWRCPVVWLLLISGVAALAGFGPQAIMLVQAVFMLYLAVYVSGAVQRWLGAMAADRTRSIAHLAQPLAVTVLAALYIAWVLLFMGGPGLMEYVFAMTFSVGKATVSLDAVSGLVISFFLLRLVQAWFQESLTFINFRGKPMDPGLAHTVGAAFSYITWTLFILFSLHLFAVPLGALTWIASGLSVGIGFGLKDIVNNFISGLIIMFGGTVKKGDIIQQGKNLGEVVDLSVRNTIVRTLDNTTVIIPNSSFLRGEIVNLSYQGTTLRLTIPVTVAPGTKIKKVRKLLLGIAKEHKDVLKNPPPEVLLRTFGRLGLEFDLQVWIDNFIKKFDVQSELSTTIDQVFQDNKVLVPFQGVKVKYKPKGTEAMQLEAQREELRQKRGKVFGKVRLLRRVHARRRWPAPTPTTGGEE</sequence>
<evidence type="ECO:0000256" key="1">
    <source>
        <dbReference type="ARBA" id="ARBA00004651"/>
    </source>
</evidence>
<dbReference type="InterPro" id="IPR011014">
    <property type="entry name" value="MscS_channel_TM-2"/>
</dbReference>
<evidence type="ECO:0000256" key="5">
    <source>
        <dbReference type="ARBA" id="ARBA00022989"/>
    </source>
</evidence>
<proteinExistence type="inferred from homology"/>
<evidence type="ECO:0000256" key="7">
    <source>
        <dbReference type="SAM" id="Coils"/>
    </source>
</evidence>
<dbReference type="SUPFAM" id="SSF82689">
    <property type="entry name" value="Mechanosensitive channel protein MscS (YggB), C-terminal domain"/>
    <property type="match status" value="1"/>
</dbReference>
<dbReference type="SUPFAM" id="SSF50182">
    <property type="entry name" value="Sm-like ribonucleoproteins"/>
    <property type="match status" value="1"/>
</dbReference>
<gene>
    <name evidence="11" type="ORF">C3Y92_12875</name>
</gene>
<reference evidence="11 12" key="1">
    <citation type="submission" date="2018-02" db="EMBL/GenBank/DDBJ databases">
        <title>Genome sequence of Desulfovibrio carbinolicus DSM 3852.</title>
        <authorList>
            <person name="Wilbanks E."/>
            <person name="Skennerton C.T."/>
            <person name="Orphan V.J."/>
        </authorList>
    </citation>
    <scope>NUCLEOTIDE SEQUENCE [LARGE SCALE GENOMIC DNA]</scope>
    <source>
        <strain evidence="11 12">DSM 3852</strain>
    </source>
</reference>
<dbReference type="PANTHER" id="PTHR30347:SF1">
    <property type="entry name" value="MECHANOSENSITIVE CHANNEL MSCK"/>
    <property type="match status" value="1"/>
</dbReference>
<evidence type="ECO:0000259" key="10">
    <source>
        <dbReference type="Pfam" id="PF21082"/>
    </source>
</evidence>
<feature type="transmembrane region" description="Helical" evidence="8">
    <location>
        <begin position="383"/>
        <end position="416"/>
    </location>
</feature>
<evidence type="ECO:0000256" key="8">
    <source>
        <dbReference type="SAM" id="Phobius"/>
    </source>
</evidence>
<dbReference type="PANTHER" id="PTHR30347">
    <property type="entry name" value="POTASSIUM CHANNEL RELATED"/>
    <property type="match status" value="1"/>
</dbReference>
<dbReference type="Gene3D" id="3.30.70.100">
    <property type="match status" value="1"/>
</dbReference>
<feature type="transmembrane region" description="Helical" evidence="8">
    <location>
        <begin position="437"/>
        <end position="460"/>
    </location>
</feature>
<feature type="transmembrane region" description="Helical" evidence="8">
    <location>
        <begin position="521"/>
        <end position="541"/>
    </location>
</feature>
<protein>
    <submittedName>
        <fullName evidence="11">Mechanosensitive ion channel protein</fullName>
    </submittedName>
</protein>
<feature type="transmembrane region" description="Helical" evidence="8">
    <location>
        <begin position="480"/>
        <end position="500"/>
    </location>
</feature>
<dbReference type="EMBL" id="CP026538">
    <property type="protein sequence ID" value="QAZ68071.1"/>
    <property type="molecule type" value="Genomic_DNA"/>
</dbReference>
<evidence type="ECO:0000256" key="4">
    <source>
        <dbReference type="ARBA" id="ARBA00022692"/>
    </source>
</evidence>
<feature type="transmembrane region" description="Helical" evidence="8">
    <location>
        <begin position="287"/>
        <end position="309"/>
    </location>
</feature>
<keyword evidence="6 8" id="KW-0472">Membrane</keyword>
<feature type="coiled-coil region" evidence="7">
    <location>
        <begin position="166"/>
        <end position="200"/>
    </location>
</feature>
<dbReference type="InterPro" id="IPR006685">
    <property type="entry name" value="MscS_channel_2nd"/>
</dbReference>
<dbReference type="SUPFAM" id="SSF82861">
    <property type="entry name" value="Mechanosensitive channel protein MscS (YggB), transmembrane region"/>
    <property type="match status" value="1"/>
</dbReference>
<dbReference type="AlphaFoldDB" id="A0A4P6HLP7"/>
<dbReference type="Gene3D" id="1.10.287.1260">
    <property type="match status" value="1"/>
</dbReference>
<keyword evidence="3" id="KW-1003">Cell membrane</keyword>
<dbReference type="RefSeq" id="WP_129353216.1">
    <property type="nucleotide sequence ID" value="NZ_CP026538.1"/>
</dbReference>
<feature type="domain" description="Mechanosensitive ion channel MscS C-terminal" evidence="10">
    <location>
        <begin position="645"/>
        <end position="724"/>
    </location>
</feature>
<comment type="subcellular location">
    <subcellularLocation>
        <location evidence="1">Cell membrane</location>
        <topology evidence="1">Multi-pass membrane protein</topology>
    </subcellularLocation>
</comment>
<dbReference type="InterPro" id="IPR011066">
    <property type="entry name" value="MscS_channel_C_sf"/>
</dbReference>
<dbReference type="GO" id="GO:0005886">
    <property type="term" value="C:plasma membrane"/>
    <property type="evidence" value="ECO:0007669"/>
    <property type="project" value="UniProtKB-SubCell"/>
</dbReference>
<dbReference type="OrthoDB" id="9799209at2"/>
<dbReference type="Pfam" id="PF21082">
    <property type="entry name" value="MS_channel_3rd"/>
    <property type="match status" value="1"/>
</dbReference>
<comment type="similarity">
    <text evidence="2">Belongs to the MscS (TC 1.A.23) family.</text>
</comment>
<dbReference type="Gene3D" id="2.30.30.60">
    <property type="match status" value="1"/>
</dbReference>
<evidence type="ECO:0000256" key="3">
    <source>
        <dbReference type="ARBA" id="ARBA00022475"/>
    </source>
</evidence>
<evidence type="ECO:0000259" key="9">
    <source>
        <dbReference type="Pfam" id="PF00924"/>
    </source>
</evidence>
<evidence type="ECO:0000256" key="2">
    <source>
        <dbReference type="ARBA" id="ARBA00008017"/>
    </source>
</evidence>
<dbReference type="Pfam" id="PF00924">
    <property type="entry name" value="MS_channel_2nd"/>
    <property type="match status" value="1"/>
</dbReference>
<keyword evidence="7" id="KW-0175">Coiled coil</keyword>
<accession>A0A4P6HLP7</accession>
<dbReference type="InterPro" id="IPR023408">
    <property type="entry name" value="MscS_beta-dom_sf"/>
</dbReference>
<dbReference type="GO" id="GO:0008381">
    <property type="term" value="F:mechanosensitive monoatomic ion channel activity"/>
    <property type="evidence" value="ECO:0007669"/>
    <property type="project" value="UniProtKB-ARBA"/>
</dbReference>
<evidence type="ECO:0000256" key="6">
    <source>
        <dbReference type="ARBA" id="ARBA00023136"/>
    </source>
</evidence>
<name>A0A4P6HLP7_9BACT</name>
<evidence type="ECO:0000313" key="11">
    <source>
        <dbReference type="EMBL" id="QAZ68071.1"/>
    </source>
</evidence>
<organism evidence="11 12">
    <name type="scientific">Solidesulfovibrio carbinolicus</name>
    <dbReference type="NCBI Taxonomy" id="296842"/>
    <lineage>
        <taxon>Bacteria</taxon>
        <taxon>Pseudomonadati</taxon>
        <taxon>Thermodesulfobacteriota</taxon>
        <taxon>Desulfovibrionia</taxon>
        <taxon>Desulfovibrionales</taxon>
        <taxon>Desulfovibrionaceae</taxon>
        <taxon>Solidesulfovibrio</taxon>
    </lineage>
</organism>
<dbReference type="InterPro" id="IPR010920">
    <property type="entry name" value="LSM_dom_sf"/>
</dbReference>
<dbReference type="KEGG" id="dcb:C3Y92_12875"/>
<dbReference type="Proteomes" id="UP000293296">
    <property type="component" value="Chromosome"/>
</dbReference>
<keyword evidence="5 8" id="KW-1133">Transmembrane helix</keyword>
<feature type="domain" description="Mechanosensitive ion channel MscS" evidence="9">
    <location>
        <begin position="570"/>
        <end position="636"/>
    </location>
</feature>